<dbReference type="SUPFAM" id="SSF55729">
    <property type="entry name" value="Acyl-CoA N-acyltransferases (Nat)"/>
    <property type="match status" value="1"/>
</dbReference>
<dbReference type="Gene3D" id="3.40.630.30">
    <property type="match status" value="1"/>
</dbReference>
<comment type="caution">
    <text evidence="1">The sequence shown here is derived from an EMBL/GenBank/DDBJ whole genome shotgun (WGS) entry which is preliminary data.</text>
</comment>
<dbReference type="InterPro" id="IPR007434">
    <property type="entry name" value="FemAB-like"/>
</dbReference>
<evidence type="ECO:0000313" key="1">
    <source>
        <dbReference type="EMBL" id="MBP5857317.1"/>
    </source>
</evidence>
<protein>
    <submittedName>
        <fullName evidence="1">N-acetyltransferase</fullName>
    </submittedName>
</protein>
<accession>A0A8J7S8G6</accession>
<dbReference type="Pfam" id="PF04339">
    <property type="entry name" value="FemAB_like"/>
    <property type="match status" value="1"/>
</dbReference>
<name>A0A8J7S8G6_9PROT</name>
<dbReference type="Proteomes" id="UP000672602">
    <property type="component" value="Unassembled WGS sequence"/>
</dbReference>
<dbReference type="AlphaFoldDB" id="A0A8J7S8G6"/>
<dbReference type="PANTHER" id="PTHR47017:SF1">
    <property type="entry name" value="ACYL-COA"/>
    <property type="match status" value="1"/>
</dbReference>
<keyword evidence="2" id="KW-1185">Reference proteome</keyword>
<dbReference type="EMBL" id="JAGMWN010000004">
    <property type="protein sequence ID" value="MBP5857317.1"/>
    <property type="molecule type" value="Genomic_DNA"/>
</dbReference>
<dbReference type="PANTHER" id="PTHR47017">
    <property type="entry name" value="ACYL-COA"/>
    <property type="match status" value="1"/>
</dbReference>
<gene>
    <name evidence="1" type="ORF">KAJ83_09880</name>
</gene>
<proteinExistence type="predicted"/>
<reference evidence="1" key="1">
    <citation type="submission" date="2021-04" db="EMBL/GenBank/DDBJ databases">
        <authorList>
            <person name="Zhang D.-C."/>
        </authorList>
    </citation>
    <scope>NUCLEOTIDE SEQUENCE</scope>
    <source>
        <strain evidence="1">CGMCC 1.15697</strain>
    </source>
</reference>
<organism evidence="1 2">
    <name type="scientific">Marivibrio halodurans</name>
    <dbReference type="NCBI Taxonomy" id="2039722"/>
    <lineage>
        <taxon>Bacteria</taxon>
        <taxon>Pseudomonadati</taxon>
        <taxon>Pseudomonadota</taxon>
        <taxon>Alphaproteobacteria</taxon>
        <taxon>Rhodospirillales</taxon>
        <taxon>Rhodospirillaceae</taxon>
        <taxon>Marivibrio</taxon>
    </lineage>
</organism>
<dbReference type="RefSeq" id="WP_210681906.1">
    <property type="nucleotide sequence ID" value="NZ_JAGMWN010000004.1"/>
</dbReference>
<dbReference type="InterPro" id="IPR016181">
    <property type="entry name" value="Acyl_CoA_acyltransferase"/>
</dbReference>
<sequence>MPDGGEPRAVQVVESLGTIDRAEWDACAGSENPFVCHDFLNALEESGSVCPETGWLPQHLLLRDDTGRLEGAAICYLKGHSMGEYVFDYGWAHAYERAGGRYYPKLLSAIPFTPVTGPRLLAAAATDRAGVQATLAAGLVELTERHGVSSLHVNFLPPDQAEVLAAAGFLIRKGHQFHWRNDGYRDFDDFLEALSSRKRKAIRKERRQVAEAGLTIEALTGDDLKPHHWDVFYRFYVDTYDRKWGDPYLTRPFFDLLQERMRERVVLMMAYRDGDPVAGALNLKGSEALFGRNWGCVGDFKFLHFELCYYRAIDFAIAHGLARVEAGTQGEHKIQRGYLPVETRSAHLLPNPSFREAVARFLEGETGQEDHIRDLLARHSPYKQG</sequence>
<evidence type="ECO:0000313" key="2">
    <source>
        <dbReference type="Proteomes" id="UP000672602"/>
    </source>
</evidence>